<accession>A0AAD8JFI6</accession>
<dbReference type="CDD" id="cd22744">
    <property type="entry name" value="OTU"/>
    <property type="match status" value="1"/>
</dbReference>
<proteinExistence type="predicted"/>
<dbReference type="AlphaFoldDB" id="A0AAD8JFI6"/>
<dbReference type="EMBL" id="JAUIZM010000001">
    <property type="protein sequence ID" value="KAK1402756.1"/>
    <property type="molecule type" value="Genomic_DNA"/>
</dbReference>
<keyword evidence="2" id="KW-1185">Reference proteome</keyword>
<name>A0AAD8JFI6_9APIA</name>
<dbReference type="Proteomes" id="UP001237642">
    <property type="component" value="Unassembled WGS sequence"/>
</dbReference>
<reference evidence="1" key="1">
    <citation type="submission" date="2023-02" db="EMBL/GenBank/DDBJ databases">
        <title>Genome of toxic invasive species Heracleum sosnowskyi carries increased number of genes despite the absence of recent whole-genome duplications.</title>
        <authorList>
            <person name="Schelkunov M."/>
            <person name="Shtratnikova V."/>
            <person name="Makarenko M."/>
            <person name="Klepikova A."/>
            <person name="Omelchenko D."/>
            <person name="Novikova G."/>
            <person name="Obukhova E."/>
            <person name="Bogdanov V."/>
            <person name="Penin A."/>
            <person name="Logacheva M."/>
        </authorList>
    </citation>
    <scope>NUCLEOTIDE SEQUENCE</scope>
    <source>
        <strain evidence="1">Hsosn_3</strain>
        <tissue evidence="1">Leaf</tissue>
    </source>
</reference>
<dbReference type="SUPFAM" id="SSF54001">
    <property type="entry name" value="Cysteine proteinases"/>
    <property type="match status" value="1"/>
</dbReference>
<comment type="caution">
    <text evidence="1">The sequence shown here is derived from an EMBL/GenBank/DDBJ whole genome shotgun (WGS) entry which is preliminary data.</text>
</comment>
<evidence type="ECO:0000313" key="2">
    <source>
        <dbReference type="Proteomes" id="UP001237642"/>
    </source>
</evidence>
<evidence type="ECO:0000313" key="1">
    <source>
        <dbReference type="EMBL" id="KAK1402756.1"/>
    </source>
</evidence>
<evidence type="ECO:0008006" key="3">
    <source>
        <dbReference type="Google" id="ProtNLM"/>
    </source>
</evidence>
<protein>
    <recommendedName>
        <fullName evidence="3">OTU domain-containing protein</fullName>
    </recommendedName>
</protein>
<organism evidence="1 2">
    <name type="scientific">Heracleum sosnowskyi</name>
    <dbReference type="NCBI Taxonomy" id="360622"/>
    <lineage>
        <taxon>Eukaryota</taxon>
        <taxon>Viridiplantae</taxon>
        <taxon>Streptophyta</taxon>
        <taxon>Embryophyta</taxon>
        <taxon>Tracheophyta</taxon>
        <taxon>Spermatophyta</taxon>
        <taxon>Magnoliopsida</taxon>
        <taxon>eudicotyledons</taxon>
        <taxon>Gunneridae</taxon>
        <taxon>Pentapetalae</taxon>
        <taxon>asterids</taxon>
        <taxon>campanulids</taxon>
        <taxon>Apiales</taxon>
        <taxon>Apiaceae</taxon>
        <taxon>Apioideae</taxon>
        <taxon>apioid superclade</taxon>
        <taxon>Tordylieae</taxon>
        <taxon>Tordyliinae</taxon>
        <taxon>Heracleum</taxon>
    </lineage>
</organism>
<dbReference type="InterPro" id="IPR038765">
    <property type="entry name" value="Papain-like_cys_pep_sf"/>
</dbReference>
<gene>
    <name evidence="1" type="ORF">POM88_002361</name>
</gene>
<sequence>MEGATYNSDDQHTQFQDDDDILWHYFNIVMKQSPEAKKMYISQLEKLIHPEVLKLEEPFSDRKNVSADGNCGYRSVAHQIYGSEDQLRRVRNDLYDFLEGRLDYWMKKVQPFCFGRYGG</sequence>
<reference evidence="1" key="2">
    <citation type="submission" date="2023-05" db="EMBL/GenBank/DDBJ databases">
        <authorList>
            <person name="Schelkunov M.I."/>
        </authorList>
    </citation>
    <scope>NUCLEOTIDE SEQUENCE</scope>
    <source>
        <strain evidence="1">Hsosn_3</strain>
        <tissue evidence="1">Leaf</tissue>
    </source>
</reference>
<dbReference type="Gene3D" id="3.90.70.80">
    <property type="match status" value="1"/>
</dbReference>